<dbReference type="EMBL" id="LGFT01000028">
    <property type="protein sequence ID" value="KUK44327.1"/>
    <property type="molecule type" value="Genomic_DNA"/>
</dbReference>
<dbReference type="SUPFAM" id="SSF50447">
    <property type="entry name" value="Translation proteins"/>
    <property type="match status" value="1"/>
</dbReference>
<dbReference type="Pfam" id="PF04410">
    <property type="entry name" value="Gar1"/>
    <property type="match status" value="1"/>
</dbReference>
<dbReference type="Proteomes" id="UP000057043">
    <property type="component" value="Unassembled WGS sequence"/>
</dbReference>
<dbReference type="PATRIC" id="fig|301375.6.peg.2360"/>
<reference evidence="3 4" key="2">
    <citation type="journal article" date="2015" name="MBio">
        <title>Genome-Resolved Metagenomic Analysis Reveals Roles for Candidate Phyla and Other Microbial Community Members in Biogeochemical Transformations in Oil Reservoirs.</title>
        <authorList>
            <person name="Hu P."/>
            <person name="Tom L."/>
            <person name="Singh A."/>
            <person name="Thomas B.C."/>
            <person name="Baker B.J."/>
            <person name="Piceno Y.M."/>
            <person name="Andersen G.L."/>
            <person name="Banfield J.F."/>
        </authorList>
    </citation>
    <scope>NUCLEOTIDE SEQUENCE [LARGE SCALE GENOMIC DNA]</scope>
    <source>
        <strain evidence="1">57_489</strain>
    </source>
</reference>
<dbReference type="Gene3D" id="2.40.10.230">
    <property type="entry name" value="Probable tRNA pseudouridine synthase domain"/>
    <property type="match status" value="1"/>
</dbReference>
<dbReference type="GO" id="GO:0001522">
    <property type="term" value="P:pseudouridine synthesis"/>
    <property type="evidence" value="ECO:0007669"/>
    <property type="project" value="InterPro"/>
</dbReference>
<evidence type="ECO:0000313" key="4">
    <source>
        <dbReference type="Proteomes" id="UP000057043"/>
    </source>
</evidence>
<dbReference type="GO" id="GO:0042254">
    <property type="term" value="P:ribosome biogenesis"/>
    <property type="evidence" value="ECO:0007669"/>
    <property type="project" value="InterPro"/>
</dbReference>
<evidence type="ECO:0000313" key="1">
    <source>
        <dbReference type="EMBL" id="KUK44327.1"/>
    </source>
</evidence>
<dbReference type="Proteomes" id="UP000053961">
    <property type="component" value="Unassembled WGS sequence"/>
</dbReference>
<name>A0A101FU27_9EURY</name>
<proteinExistence type="predicted"/>
<sequence length="92" mass="10476">MKRLGTTQHLVQKKLIVRTEPINGGKNAELPRINSVVVDHKKVRIGRVFDIFGPADHPYIAVKPYRNVDAAVHLGKKLYFEERGFGGRNRKD</sequence>
<dbReference type="AlphaFoldDB" id="A0A101FU27"/>
<dbReference type="InterPro" id="IPR038664">
    <property type="entry name" value="Gar1/Naf1_Cbf5-bd_sf"/>
</dbReference>
<organism evidence="1 4">
    <name type="scientific">Methanothrix harundinacea</name>
    <dbReference type="NCBI Taxonomy" id="301375"/>
    <lineage>
        <taxon>Archaea</taxon>
        <taxon>Methanobacteriati</taxon>
        <taxon>Methanobacteriota</taxon>
        <taxon>Stenosarchaea group</taxon>
        <taxon>Methanomicrobia</taxon>
        <taxon>Methanotrichales</taxon>
        <taxon>Methanotrichaceae</taxon>
        <taxon>Methanothrix</taxon>
    </lineage>
</organism>
<comment type="caution">
    <text evidence="1">The sequence shown here is derived from an EMBL/GenBank/DDBJ whole genome shotgun (WGS) entry which is preliminary data.</text>
</comment>
<dbReference type="EMBL" id="LGHB01000010">
    <property type="protein sequence ID" value="KUK96624.1"/>
    <property type="molecule type" value="Genomic_DNA"/>
</dbReference>
<dbReference type="InterPro" id="IPR009000">
    <property type="entry name" value="Transl_B-barrel_sf"/>
</dbReference>
<gene>
    <name evidence="1" type="ORF">XD72_1327</name>
    <name evidence="2" type="ORF">XE07_0977</name>
</gene>
<dbReference type="InterPro" id="IPR007504">
    <property type="entry name" value="H/ACA_rnp_Gar1/Naf1"/>
</dbReference>
<reference evidence="2" key="1">
    <citation type="journal article" date="2015" name="MBio">
        <title>Genome-resolved metagenomic analysis reveals roles for candidate phyla and other microbial community members in biogeochemical transformations in oil reservoirs.</title>
        <authorList>
            <person name="Hu P."/>
            <person name="Tom L."/>
            <person name="Singh A."/>
            <person name="Thomas B.C."/>
            <person name="Baker B.J."/>
            <person name="Piceno Y.M."/>
            <person name="Andersen G.L."/>
            <person name="Banfield J.F."/>
        </authorList>
    </citation>
    <scope>NUCLEOTIDE SEQUENCE [LARGE SCALE GENOMIC DNA]</scope>
    <source>
        <strain evidence="2">56_747</strain>
    </source>
</reference>
<accession>A0A101FU27</accession>
<protein>
    <submittedName>
        <fullName evidence="1">Putative RNA-binding protein involved in rRNA processing</fullName>
    </submittedName>
</protein>
<evidence type="ECO:0000313" key="2">
    <source>
        <dbReference type="EMBL" id="KUK96624.1"/>
    </source>
</evidence>
<evidence type="ECO:0000313" key="3">
    <source>
        <dbReference type="Proteomes" id="UP000053961"/>
    </source>
</evidence>